<comment type="similarity">
    <text evidence="2 9">Belongs to the EAF6 family.</text>
</comment>
<evidence type="ECO:0000256" key="3">
    <source>
        <dbReference type="ARBA" id="ARBA00019141"/>
    </source>
</evidence>
<dbReference type="GO" id="GO:0006325">
    <property type="term" value="P:chromatin organization"/>
    <property type="evidence" value="ECO:0007669"/>
    <property type="project" value="UniProtKB-KW"/>
</dbReference>
<dbReference type="AlphaFoldDB" id="A0A9Q0N8Z3"/>
<protein>
    <recommendedName>
        <fullName evidence="3">Chromatin modification-related protein MEAF6</fullName>
    </recommendedName>
</protein>
<comment type="subcellular location">
    <subcellularLocation>
        <location evidence="1">Nucleus</location>
    </subcellularLocation>
</comment>
<evidence type="ECO:0000256" key="6">
    <source>
        <dbReference type="ARBA" id="ARBA00023054"/>
    </source>
</evidence>
<keyword evidence="6" id="KW-0175">Coiled coil</keyword>
<dbReference type="PANTHER" id="PTHR13476">
    <property type="entry name" value="CHROMATIN MODIFICATION-RELATED PROTEIN MEAF6"/>
    <property type="match status" value="1"/>
</dbReference>
<keyword evidence="7 9" id="KW-0804">Transcription</keyword>
<dbReference type="Proteomes" id="UP001151699">
    <property type="component" value="Chromosome A"/>
</dbReference>
<comment type="caution">
    <text evidence="10">The sequence shown here is derived from an EMBL/GenBank/DDBJ whole genome shotgun (WGS) entry which is preliminary data.</text>
</comment>
<gene>
    <name evidence="10" type="primary">Meaf6</name>
    <name evidence="10" type="ORF">Bhyg_00972</name>
</gene>
<dbReference type="EMBL" id="WJQU01000001">
    <property type="protein sequence ID" value="KAJ6645763.1"/>
    <property type="molecule type" value="Genomic_DNA"/>
</dbReference>
<sequence length="278" mass="31957">MKNRTKSTARPAMPVTNRFSTVKLPDLIKRVGRTNVLPIKFERGIYREGPIDVKMQFFERIESDNKNPTKMKNRTKSTARPAMPVINRFSTVKLPDLIKRQLEVQSHLKIQEELKSLERQIYAYEGSYLGDTQSFGNVIQGWDKYSSDYKATNFDAEPRRFKEADRLFSKSSVTSMYALNSHLVNIKPSQYDEFKALIKLESEVVPMTMTGVQVKKESEPRDSDADIDVVGRTNVLPIKFERGIYREGPIDVKMQFFGGTGVTRQSNEFSSVSENKYK</sequence>
<dbReference type="GO" id="GO:0005634">
    <property type="term" value="C:nucleus"/>
    <property type="evidence" value="ECO:0007669"/>
    <property type="project" value="UniProtKB-SubCell"/>
</dbReference>
<evidence type="ECO:0000313" key="11">
    <source>
        <dbReference type="Proteomes" id="UP001151699"/>
    </source>
</evidence>
<keyword evidence="11" id="KW-1185">Reference proteome</keyword>
<organism evidence="10 11">
    <name type="scientific">Pseudolycoriella hygida</name>
    <dbReference type="NCBI Taxonomy" id="35572"/>
    <lineage>
        <taxon>Eukaryota</taxon>
        <taxon>Metazoa</taxon>
        <taxon>Ecdysozoa</taxon>
        <taxon>Arthropoda</taxon>
        <taxon>Hexapoda</taxon>
        <taxon>Insecta</taxon>
        <taxon>Pterygota</taxon>
        <taxon>Neoptera</taxon>
        <taxon>Endopterygota</taxon>
        <taxon>Diptera</taxon>
        <taxon>Nematocera</taxon>
        <taxon>Sciaroidea</taxon>
        <taxon>Sciaridae</taxon>
        <taxon>Pseudolycoriella</taxon>
    </lineage>
</organism>
<evidence type="ECO:0000256" key="1">
    <source>
        <dbReference type="ARBA" id="ARBA00004123"/>
    </source>
</evidence>
<dbReference type="GO" id="GO:0000123">
    <property type="term" value="C:histone acetyltransferase complex"/>
    <property type="evidence" value="ECO:0007669"/>
    <property type="project" value="InterPro"/>
</dbReference>
<evidence type="ECO:0000256" key="5">
    <source>
        <dbReference type="ARBA" id="ARBA00023015"/>
    </source>
</evidence>
<dbReference type="Pfam" id="PF09340">
    <property type="entry name" value="NuA4"/>
    <property type="match status" value="1"/>
</dbReference>
<evidence type="ECO:0000256" key="7">
    <source>
        <dbReference type="ARBA" id="ARBA00023163"/>
    </source>
</evidence>
<keyword evidence="5 9" id="KW-0805">Transcription regulation</keyword>
<evidence type="ECO:0000313" key="10">
    <source>
        <dbReference type="EMBL" id="KAJ6645763.1"/>
    </source>
</evidence>
<proteinExistence type="inferred from homology"/>
<keyword evidence="8" id="KW-0539">Nucleus</keyword>
<dbReference type="InterPro" id="IPR015418">
    <property type="entry name" value="Eaf6"/>
</dbReference>
<keyword evidence="4" id="KW-0156">Chromatin regulator</keyword>
<name>A0A9Q0N8Z3_9DIPT</name>
<accession>A0A9Q0N8Z3</accession>
<evidence type="ECO:0000256" key="8">
    <source>
        <dbReference type="ARBA" id="ARBA00023242"/>
    </source>
</evidence>
<reference evidence="10" key="1">
    <citation type="submission" date="2022-07" db="EMBL/GenBank/DDBJ databases">
        <authorList>
            <person name="Trinca V."/>
            <person name="Uliana J.V.C."/>
            <person name="Torres T.T."/>
            <person name="Ward R.J."/>
            <person name="Monesi N."/>
        </authorList>
    </citation>
    <scope>NUCLEOTIDE SEQUENCE</scope>
    <source>
        <strain evidence="10">HSMRA1968</strain>
        <tissue evidence="10">Whole embryos</tissue>
    </source>
</reference>
<dbReference type="OrthoDB" id="440324at2759"/>
<evidence type="ECO:0000256" key="9">
    <source>
        <dbReference type="RuleBase" id="RU368022"/>
    </source>
</evidence>
<evidence type="ECO:0000256" key="4">
    <source>
        <dbReference type="ARBA" id="ARBA00022853"/>
    </source>
</evidence>
<evidence type="ECO:0000256" key="2">
    <source>
        <dbReference type="ARBA" id="ARBA00010916"/>
    </source>
</evidence>